<protein>
    <submittedName>
        <fullName evidence="3">Uncharacterized protein</fullName>
    </submittedName>
</protein>
<feature type="compositionally biased region" description="Acidic residues" evidence="2">
    <location>
        <begin position="250"/>
        <end position="275"/>
    </location>
</feature>
<keyword evidence="4" id="KW-1185">Reference proteome</keyword>
<dbReference type="GO" id="GO:0005930">
    <property type="term" value="C:axoneme"/>
    <property type="evidence" value="ECO:0007669"/>
    <property type="project" value="UniProtKB-SubCell"/>
</dbReference>
<dbReference type="Gene3D" id="3.80.10.10">
    <property type="entry name" value="Ribonuclease Inhibitor"/>
    <property type="match status" value="1"/>
</dbReference>
<evidence type="ECO:0000256" key="1">
    <source>
        <dbReference type="ARBA" id="ARBA00004430"/>
    </source>
</evidence>
<dbReference type="EMBL" id="AGSI01000009">
    <property type="protein sequence ID" value="EIE22838.1"/>
    <property type="molecule type" value="Genomic_DNA"/>
</dbReference>
<dbReference type="OrthoDB" id="10591092at2759"/>
<dbReference type="Proteomes" id="UP000007264">
    <property type="component" value="Unassembled WGS sequence"/>
</dbReference>
<dbReference type="RefSeq" id="XP_005647382.1">
    <property type="nucleotide sequence ID" value="XM_005647325.1"/>
</dbReference>
<feature type="region of interest" description="Disordered" evidence="2">
    <location>
        <begin position="694"/>
        <end position="754"/>
    </location>
</feature>
<dbReference type="SUPFAM" id="SSF52047">
    <property type="entry name" value="RNI-like"/>
    <property type="match status" value="1"/>
</dbReference>
<dbReference type="AlphaFoldDB" id="I0YWR9"/>
<feature type="compositionally biased region" description="Acidic residues" evidence="2">
    <location>
        <begin position="704"/>
        <end position="731"/>
    </location>
</feature>
<evidence type="ECO:0000313" key="4">
    <source>
        <dbReference type="Proteomes" id="UP000007264"/>
    </source>
</evidence>
<feature type="compositionally biased region" description="Gly residues" evidence="2">
    <location>
        <begin position="742"/>
        <end position="754"/>
    </location>
</feature>
<proteinExistence type="predicted"/>
<evidence type="ECO:0000313" key="3">
    <source>
        <dbReference type="EMBL" id="EIE22838.1"/>
    </source>
</evidence>
<dbReference type="KEGG" id="csl:COCSUDRAFT_63964"/>
<dbReference type="InterPro" id="IPR032675">
    <property type="entry name" value="LRR_dom_sf"/>
</dbReference>
<dbReference type="GeneID" id="17040825"/>
<name>I0YWR9_COCSC</name>
<feature type="region of interest" description="Disordered" evidence="2">
    <location>
        <begin position="243"/>
        <end position="299"/>
    </location>
</feature>
<organism evidence="3 4">
    <name type="scientific">Coccomyxa subellipsoidea (strain C-169)</name>
    <name type="common">Green microalga</name>
    <dbReference type="NCBI Taxonomy" id="574566"/>
    <lineage>
        <taxon>Eukaryota</taxon>
        <taxon>Viridiplantae</taxon>
        <taxon>Chlorophyta</taxon>
        <taxon>core chlorophytes</taxon>
        <taxon>Trebouxiophyceae</taxon>
        <taxon>Trebouxiophyceae incertae sedis</taxon>
        <taxon>Coccomyxaceae</taxon>
        <taxon>Coccomyxa</taxon>
        <taxon>Coccomyxa subellipsoidea</taxon>
    </lineage>
</organism>
<evidence type="ECO:0000256" key="2">
    <source>
        <dbReference type="SAM" id="MobiDB-lite"/>
    </source>
</evidence>
<accession>I0YWR9</accession>
<sequence>MLELPNLEILAIDDLCPQLKTLAFNCSGSYDWVQQFAQLPLSSTLVNVQLMIQGTTYHPESDHIPEFWQVLGAARNLSTLKLVFSAFQQEGVHNQVEAFLRNASFQNFRWPNLQELGLYLAPCKYTSMQPHFMQSDICKPDLLDTGHVWSSIQILKQYGFFPALSQVNLYPVLWEPFTGEGEVAPETGTLMVDSLNLIGVRVTALEAPGHEIGDCGWRCMGAPGPEAEAVGCALRCLDMTQADPDQGGSDGEDGEGGDDAGEGNEEGPGVDDAVEEGGQGNDEGEGGHDAVDEGGEGIAEGDVGAYDEFLAEIAASPSAGLQLLQLDDYDFYPPSEPPKTPGILAAGKSLRILALHNFSRHFDGELVSVLAGCPHLEELYLAPFRVPAEKPMNFVQMWPCLENLRILVLDLISPSGFVSPDAMSMLELPNLEILGVEDLSATMVPLGLRCPQLKTLVMNGNGGHMWGQQFAQLPMSALLANVQIKIQAGMPEMEQATKFWQGLKAAQGLTTLKIIFSAFQTEHIHGTVELFLIKADEANSAWPKLQEIGLYLTSCNCCSRWPHFQLTAESESEAIDLRSQIWRPLKIFKQNQTFPQLSQVWLYPVQDIPAGVNAAAEAAEPTPNIVHMYVGSLDERLLGAEEAGVRVTALEAPGHEIDDSRWRCMGAPGPEAEAIERVLRSLDFTLSAEYQENYETGHAGGGGEGEDGDGEGDDGEGEGEDGDGEGEDGDGEGVINEQGEGNVEGEGEGNAGAE</sequence>
<reference evidence="3 4" key="1">
    <citation type="journal article" date="2012" name="Genome Biol.">
        <title>The genome of the polar eukaryotic microalga coccomyxa subellipsoidea reveals traits of cold adaptation.</title>
        <authorList>
            <person name="Blanc G."/>
            <person name="Agarkova I."/>
            <person name="Grimwood J."/>
            <person name="Kuo A."/>
            <person name="Brueggeman A."/>
            <person name="Dunigan D."/>
            <person name="Gurnon J."/>
            <person name="Ladunga I."/>
            <person name="Lindquist E."/>
            <person name="Lucas S."/>
            <person name="Pangilinan J."/>
            <person name="Proschold T."/>
            <person name="Salamov A."/>
            <person name="Schmutz J."/>
            <person name="Weeks D."/>
            <person name="Yamada T."/>
            <person name="Claverie J.M."/>
            <person name="Grigoriev I."/>
            <person name="Van Etten J."/>
            <person name="Lomsadze A."/>
            <person name="Borodovsky M."/>
        </authorList>
    </citation>
    <scope>NUCLEOTIDE SEQUENCE [LARGE SCALE GENOMIC DNA]</scope>
    <source>
        <strain evidence="3 4">C-169</strain>
    </source>
</reference>
<gene>
    <name evidence="3" type="ORF">COCSUDRAFT_63964</name>
</gene>
<comment type="caution">
    <text evidence="3">The sequence shown here is derived from an EMBL/GenBank/DDBJ whole genome shotgun (WGS) entry which is preliminary data.</text>
</comment>
<comment type="subcellular location">
    <subcellularLocation>
        <location evidence="1">Cytoplasm</location>
        <location evidence="1">Cytoskeleton</location>
        <location evidence="1">Cilium axoneme</location>
    </subcellularLocation>
</comment>